<feature type="domain" description="C2H2-type" evidence="3">
    <location>
        <begin position="153"/>
        <end position="180"/>
    </location>
</feature>
<dbReference type="OrthoDB" id="2152896at2759"/>
<keyword evidence="1" id="KW-0862">Zinc</keyword>
<feature type="region of interest" description="Disordered" evidence="2">
    <location>
        <begin position="206"/>
        <end position="263"/>
    </location>
</feature>
<evidence type="ECO:0000256" key="2">
    <source>
        <dbReference type="SAM" id="MobiDB-lite"/>
    </source>
</evidence>
<dbReference type="SUPFAM" id="SSF57667">
    <property type="entry name" value="beta-beta-alpha zinc fingers"/>
    <property type="match status" value="1"/>
</dbReference>
<organism evidence="4 5">
    <name type="scientific">Emericellopsis atlantica</name>
    <dbReference type="NCBI Taxonomy" id="2614577"/>
    <lineage>
        <taxon>Eukaryota</taxon>
        <taxon>Fungi</taxon>
        <taxon>Dikarya</taxon>
        <taxon>Ascomycota</taxon>
        <taxon>Pezizomycotina</taxon>
        <taxon>Sordariomycetes</taxon>
        <taxon>Hypocreomycetidae</taxon>
        <taxon>Hypocreales</taxon>
        <taxon>Bionectriaceae</taxon>
        <taxon>Emericellopsis</taxon>
    </lineage>
</organism>
<feature type="compositionally biased region" description="Basic and acidic residues" evidence="2">
    <location>
        <begin position="378"/>
        <end position="393"/>
    </location>
</feature>
<evidence type="ECO:0000256" key="1">
    <source>
        <dbReference type="PROSITE-ProRule" id="PRU00042"/>
    </source>
</evidence>
<keyword evidence="5" id="KW-1185">Reference proteome</keyword>
<dbReference type="InterPro" id="IPR036236">
    <property type="entry name" value="Znf_C2H2_sf"/>
</dbReference>
<dbReference type="PROSITE" id="PS00028">
    <property type="entry name" value="ZINC_FINGER_C2H2_1"/>
    <property type="match status" value="1"/>
</dbReference>
<dbReference type="EMBL" id="MU251246">
    <property type="protein sequence ID" value="KAG9257286.1"/>
    <property type="molecule type" value="Genomic_DNA"/>
</dbReference>
<evidence type="ECO:0000313" key="5">
    <source>
        <dbReference type="Proteomes" id="UP000887229"/>
    </source>
</evidence>
<feature type="compositionally biased region" description="Polar residues" evidence="2">
    <location>
        <begin position="12"/>
        <end position="22"/>
    </location>
</feature>
<comment type="caution">
    <text evidence="4">The sequence shown here is derived from an EMBL/GenBank/DDBJ whole genome shotgun (WGS) entry which is preliminary data.</text>
</comment>
<evidence type="ECO:0000313" key="4">
    <source>
        <dbReference type="EMBL" id="KAG9257286.1"/>
    </source>
</evidence>
<feature type="compositionally biased region" description="Acidic residues" evidence="2">
    <location>
        <begin position="413"/>
        <end position="425"/>
    </location>
</feature>
<feature type="compositionally biased region" description="Low complexity" evidence="2">
    <location>
        <begin position="227"/>
        <end position="240"/>
    </location>
</feature>
<name>A0A9P7ZT16_9HYPO</name>
<protein>
    <submittedName>
        <fullName evidence="4">C2H2 finger domain protein</fullName>
    </submittedName>
</protein>
<keyword evidence="1" id="KW-0479">Metal-binding</keyword>
<feature type="region of interest" description="Disordered" evidence="2">
    <location>
        <begin position="365"/>
        <end position="425"/>
    </location>
</feature>
<evidence type="ECO:0000259" key="3">
    <source>
        <dbReference type="PROSITE" id="PS50157"/>
    </source>
</evidence>
<feature type="region of interest" description="Disordered" evidence="2">
    <location>
        <begin position="286"/>
        <end position="309"/>
    </location>
</feature>
<reference evidence="4" key="1">
    <citation type="journal article" date="2021" name="IMA Fungus">
        <title>Genomic characterization of three marine fungi, including Emericellopsis atlantica sp. nov. with signatures of a generalist lifestyle and marine biomass degradation.</title>
        <authorList>
            <person name="Hagestad O.C."/>
            <person name="Hou L."/>
            <person name="Andersen J.H."/>
            <person name="Hansen E.H."/>
            <person name="Altermark B."/>
            <person name="Li C."/>
            <person name="Kuhnert E."/>
            <person name="Cox R.J."/>
            <person name="Crous P.W."/>
            <person name="Spatafora J.W."/>
            <person name="Lail K."/>
            <person name="Amirebrahimi M."/>
            <person name="Lipzen A."/>
            <person name="Pangilinan J."/>
            <person name="Andreopoulos W."/>
            <person name="Hayes R.D."/>
            <person name="Ng V."/>
            <person name="Grigoriev I.V."/>
            <person name="Jackson S.A."/>
            <person name="Sutton T.D.S."/>
            <person name="Dobson A.D.W."/>
            <person name="Rama T."/>
        </authorList>
    </citation>
    <scope>NUCLEOTIDE SEQUENCE</scope>
    <source>
        <strain evidence="4">TS7</strain>
    </source>
</reference>
<feature type="region of interest" description="Disordered" evidence="2">
    <location>
        <begin position="82"/>
        <end position="101"/>
    </location>
</feature>
<dbReference type="Proteomes" id="UP000887229">
    <property type="component" value="Unassembled WGS sequence"/>
</dbReference>
<feature type="region of interest" description="Disordered" evidence="2">
    <location>
        <begin position="1"/>
        <end position="55"/>
    </location>
</feature>
<dbReference type="AlphaFoldDB" id="A0A9P7ZT16"/>
<dbReference type="InterPro" id="IPR013087">
    <property type="entry name" value="Znf_C2H2_type"/>
</dbReference>
<sequence>MTPARPLAHRSPLSNLSATAPSRQGHGRTGSQTSHTILGASNDRNRVARRKSVTTGNANLAAVTAVFEGERSAAWPIAGRRNTLSRLSPPSPPASLPHSSRSIGNAAAALGGSAIDDGNDVSADDAAAGKATKAKARRASEGQSSKKSGKAELNCQQCGKAYKHHSCLTKHLWEHTPEWSVTSKYQISKHQQVQLLEAASVLIGMNEKPHDNKPATPPESTQDNNSEPESASPAASVEYSEPAERYSSVDSTPPPAVEGGYSIPRAYRSSSTFSRSYQSTPLYGDGMAFGHARKPSDARPPSAGVGNTNQEDRDLAQALVGCSVGSSNGVAGNGRVVLTDAPAVPRIPEQYLGQATSFNSNGAFGMSSFPSRAPESFTRGDFRRGSEDVKMGGDVESGNDDDDFDPPARTHSDDEDDGVFGSMEE</sequence>
<proteinExistence type="predicted"/>
<dbReference type="RefSeq" id="XP_046121210.1">
    <property type="nucleotide sequence ID" value="XM_046262012.1"/>
</dbReference>
<feature type="region of interest" description="Disordered" evidence="2">
    <location>
        <begin position="132"/>
        <end position="152"/>
    </location>
</feature>
<dbReference type="GO" id="GO:0008270">
    <property type="term" value="F:zinc ion binding"/>
    <property type="evidence" value="ECO:0007669"/>
    <property type="project" value="UniProtKB-KW"/>
</dbReference>
<gene>
    <name evidence="4" type="ORF">F5Z01DRAFT_634050</name>
</gene>
<accession>A0A9P7ZT16</accession>
<dbReference type="PROSITE" id="PS50157">
    <property type="entry name" value="ZINC_FINGER_C2H2_2"/>
    <property type="match status" value="1"/>
</dbReference>
<dbReference type="GeneID" id="70292915"/>
<keyword evidence="1" id="KW-0863">Zinc-finger</keyword>